<dbReference type="CDD" id="cd00570">
    <property type="entry name" value="GST_N_family"/>
    <property type="match status" value="1"/>
</dbReference>
<reference evidence="5" key="1">
    <citation type="journal article" date="2013" name="Nature">
        <title>Pan genome of the phytoplankton Emiliania underpins its global distribution.</title>
        <authorList>
            <person name="Read B.A."/>
            <person name="Kegel J."/>
            <person name="Klute M.J."/>
            <person name="Kuo A."/>
            <person name="Lefebvre S.C."/>
            <person name="Maumus F."/>
            <person name="Mayer C."/>
            <person name="Miller J."/>
            <person name="Monier A."/>
            <person name="Salamov A."/>
            <person name="Young J."/>
            <person name="Aguilar M."/>
            <person name="Claverie J.M."/>
            <person name="Frickenhaus S."/>
            <person name="Gonzalez K."/>
            <person name="Herman E.K."/>
            <person name="Lin Y.C."/>
            <person name="Napier J."/>
            <person name="Ogata H."/>
            <person name="Sarno A.F."/>
            <person name="Shmutz J."/>
            <person name="Schroeder D."/>
            <person name="de Vargas C."/>
            <person name="Verret F."/>
            <person name="von Dassow P."/>
            <person name="Valentin K."/>
            <person name="Van de Peer Y."/>
            <person name="Wheeler G."/>
            <person name="Dacks J.B."/>
            <person name="Delwiche C.F."/>
            <person name="Dyhrman S.T."/>
            <person name="Glockner G."/>
            <person name="John U."/>
            <person name="Richards T."/>
            <person name="Worden A.Z."/>
            <person name="Zhang X."/>
            <person name="Grigoriev I.V."/>
            <person name="Allen A.E."/>
            <person name="Bidle K."/>
            <person name="Borodovsky M."/>
            <person name="Bowler C."/>
            <person name="Brownlee C."/>
            <person name="Cock J.M."/>
            <person name="Elias M."/>
            <person name="Gladyshev V.N."/>
            <person name="Groth M."/>
            <person name="Guda C."/>
            <person name="Hadaegh A."/>
            <person name="Iglesias-Rodriguez M.D."/>
            <person name="Jenkins J."/>
            <person name="Jones B.M."/>
            <person name="Lawson T."/>
            <person name="Leese F."/>
            <person name="Lindquist E."/>
            <person name="Lobanov A."/>
            <person name="Lomsadze A."/>
            <person name="Malik S.B."/>
            <person name="Marsh M.E."/>
            <person name="Mackinder L."/>
            <person name="Mock T."/>
            <person name="Mueller-Roeber B."/>
            <person name="Pagarete A."/>
            <person name="Parker M."/>
            <person name="Probert I."/>
            <person name="Quesneville H."/>
            <person name="Raines C."/>
            <person name="Rensing S.A."/>
            <person name="Riano-Pachon D.M."/>
            <person name="Richier S."/>
            <person name="Rokitta S."/>
            <person name="Shiraiwa Y."/>
            <person name="Soanes D.M."/>
            <person name="van der Giezen M."/>
            <person name="Wahlund T.M."/>
            <person name="Williams B."/>
            <person name="Wilson W."/>
            <person name="Wolfe G."/>
            <person name="Wurch L.L."/>
        </authorList>
    </citation>
    <scope>NUCLEOTIDE SEQUENCE</scope>
</reference>
<organism evidence="4 5">
    <name type="scientific">Emiliania huxleyi (strain CCMP1516)</name>
    <dbReference type="NCBI Taxonomy" id="280463"/>
    <lineage>
        <taxon>Eukaryota</taxon>
        <taxon>Haptista</taxon>
        <taxon>Haptophyta</taxon>
        <taxon>Prymnesiophyceae</taxon>
        <taxon>Isochrysidales</taxon>
        <taxon>Noelaerhabdaceae</taxon>
        <taxon>Emiliania</taxon>
    </lineage>
</organism>
<dbReference type="OMA" id="TEGFDPC"/>
<dbReference type="KEGG" id="ehx:EMIHUDRAFT_220860"/>
<dbReference type="GO" id="GO:0000266">
    <property type="term" value="P:mitochondrial fission"/>
    <property type="evidence" value="ECO:0007669"/>
    <property type="project" value="TreeGrafter"/>
</dbReference>
<dbReference type="InterPro" id="IPR004046">
    <property type="entry name" value="GST_C"/>
</dbReference>
<dbReference type="GO" id="GO:0005741">
    <property type="term" value="C:mitochondrial outer membrane"/>
    <property type="evidence" value="ECO:0007669"/>
    <property type="project" value="TreeGrafter"/>
</dbReference>
<dbReference type="GO" id="GO:0006626">
    <property type="term" value="P:protein targeting to mitochondrion"/>
    <property type="evidence" value="ECO:0007669"/>
    <property type="project" value="TreeGrafter"/>
</dbReference>
<evidence type="ECO:0000313" key="4">
    <source>
        <dbReference type="EnsemblProtists" id="EOD04723"/>
    </source>
</evidence>
<dbReference type="PANTHER" id="PTHR44188:SF1">
    <property type="entry name" value="GDAP1, ISOFORM A"/>
    <property type="match status" value="1"/>
</dbReference>
<dbReference type="EnsemblProtists" id="EOD04723">
    <property type="protein sequence ID" value="EOD04723"/>
    <property type="gene ID" value="EMIHUDRAFT_220860"/>
</dbReference>
<dbReference type="Pfam" id="PF00043">
    <property type="entry name" value="GST_C"/>
    <property type="match status" value="1"/>
</dbReference>
<evidence type="ECO:0008006" key="6">
    <source>
        <dbReference type="Google" id="ProtNLM"/>
    </source>
</evidence>
<protein>
    <recommendedName>
        <fullName evidence="6">Glutathione S-transferase</fullName>
    </recommendedName>
</protein>
<dbReference type="SUPFAM" id="SSF47616">
    <property type="entry name" value="GST C-terminal domain-like"/>
    <property type="match status" value="1"/>
</dbReference>
<feature type="domain" description="GST N-terminal" evidence="2">
    <location>
        <begin position="26"/>
        <end position="141"/>
    </location>
</feature>
<dbReference type="STRING" id="2903.R1B561"/>
<dbReference type="Proteomes" id="UP000013827">
    <property type="component" value="Unassembled WGS sequence"/>
</dbReference>
<feature type="domain" description="GST C-terminal" evidence="3">
    <location>
        <begin position="192"/>
        <end position="336"/>
    </location>
</feature>
<dbReference type="InterPro" id="IPR004045">
    <property type="entry name" value="Glutathione_S-Trfase_N"/>
</dbReference>
<dbReference type="InterPro" id="IPR036249">
    <property type="entry name" value="Thioredoxin-like_sf"/>
</dbReference>
<dbReference type="InterPro" id="IPR010987">
    <property type="entry name" value="Glutathione-S-Trfase_C-like"/>
</dbReference>
<evidence type="ECO:0000259" key="3">
    <source>
        <dbReference type="PROSITE" id="PS50405"/>
    </source>
</evidence>
<dbReference type="RefSeq" id="XP_005757152.1">
    <property type="nucleotide sequence ID" value="XM_005757095.1"/>
</dbReference>
<dbReference type="PROSITE" id="PS50404">
    <property type="entry name" value="GST_NTER"/>
    <property type="match status" value="1"/>
</dbReference>
<dbReference type="PANTHER" id="PTHR44188">
    <property type="entry name" value="GDAP1, ISOFORM A"/>
    <property type="match status" value="1"/>
</dbReference>
<dbReference type="GO" id="GO:0008053">
    <property type="term" value="P:mitochondrial fusion"/>
    <property type="evidence" value="ECO:0007669"/>
    <property type="project" value="TreeGrafter"/>
</dbReference>
<dbReference type="InterPro" id="IPR036282">
    <property type="entry name" value="Glutathione-S-Trfase_C_sf"/>
</dbReference>
<comment type="similarity">
    <text evidence="1">Belongs to the GST superfamily.</text>
</comment>
<dbReference type="AlphaFoldDB" id="A0A0D3I0D8"/>
<reference evidence="4" key="2">
    <citation type="submission" date="2024-10" db="UniProtKB">
        <authorList>
            <consortium name="EnsemblProtists"/>
        </authorList>
    </citation>
    <scope>IDENTIFICATION</scope>
</reference>
<dbReference type="eggNOG" id="ENOG502SWTQ">
    <property type="taxonomic scope" value="Eukaryota"/>
</dbReference>
<evidence type="ECO:0000256" key="1">
    <source>
        <dbReference type="ARBA" id="ARBA00007409"/>
    </source>
</evidence>
<keyword evidence="5" id="KW-1185">Reference proteome</keyword>
<evidence type="ECO:0000259" key="2">
    <source>
        <dbReference type="PROSITE" id="PS50404"/>
    </source>
</evidence>
<proteinExistence type="inferred from homology"/>
<dbReference type="SUPFAM" id="SSF52833">
    <property type="entry name" value="Thioredoxin-like"/>
    <property type="match status" value="1"/>
</dbReference>
<dbReference type="Gene3D" id="3.40.30.10">
    <property type="entry name" value="Glutaredoxin"/>
    <property type="match status" value="1"/>
</dbReference>
<dbReference type="GeneID" id="17250864"/>
<name>A0A0D3I0D8_EMIH1</name>
<dbReference type="HOGENOM" id="CLU_627681_0_0_1"/>
<dbReference type="Gene3D" id="1.20.1050.10">
    <property type="match status" value="1"/>
</dbReference>
<accession>A0A0D3I0D8</accession>
<dbReference type="PaxDb" id="2903-EOD04723"/>
<dbReference type="PROSITE" id="PS50405">
    <property type="entry name" value="GST_CTER"/>
    <property type="match status" value="1"/>
</dbReference>
<evidence type="ECO:0000313" key="5">
    <source>
        <dbReference type="Proteomes" id="UP000013827"/>
    </source>
</evidence>
<sequence length="437" mass="48010">MPSVKSAVSAAIDAIGGVSRIGEDPDSLILFNAAFSVCSEKCRTVIRETGFSHTNVNVDLTTMINYDPRYVALRLMAWDHAMPLAGEIAGWTGSSSMAKTGFDPCVVPLLVDMKANGGEGMVIVDSAVICNYLVRLAGGALMPTEPRQLALVQKHIALVDDAPHPALLYDALPAKDLRPAYLKHLTAGGGLHLQQIRKLKNYLSQEGKTWDDPLLKRAYEAKLKKTEDALRATQSMEGGDSSYIEGSFQKMREYLQTLEADLKASSGEWLCGDKITLADVFEGCSLYRLMFLGCAFLYEDLPIVVRYSGRLFSRPSLLRAVILNRDTMPSKHVAPFYAEHEGWLSGVLHCRKEDLINVMTNPATPYAAAGAALLAVTYRRDLKQDSLLAHGEKESSAPQLRREAQSGQEQIVFHEQVAIAARRKLRCPDDVSDLPGR</sequence>